<dbReference type="AlphaFoldDB" id="A0A8T0E451"/>
<organism evidence="2 3">
    <name type="scientific">Argiope bruennichi</name>
    <name type="common">Wasp spider</name>
    <name type="synonym">Aranea bruennichi</name>
    <dbReference type="NCBI Taxonomy" id="94029"/>
    <lineage>
        <taxon>Eukaryota</taxon>
        <taxon>Metazoa</taxon>
        <taxon>Ecdysozoa</taxon>
        <taxon>Arthropoda</taxon>
        <taxon>Chelicerata</taxon>
        <taxon>Arachnida</taxon>
        <taxon>Araneae</taxon>
        <taxon>Araneomorphae</taxon>
        <taxon>Entelegynae</taxon>
        <taxon>Araneoidea</taxon>
        <taxon>Araneidae</taxon>
        <taxon>Argiope</taxon>
    </lineage>
</organism>
<protein>
    <submittedName>
        <fullName evidence="2">Uncharacterized protein</fullName>
    </submittedName>
</protein>
<evidence type="ECO:0000256" key="1">
    <source>
        <dbReference type="SAM" id="MobiDB-lite"/>
    </source>
</evidence>
<reference evidence="2" key="2">
    <citation type="submission" date="2020-06" db="EMBL/GenBank/DDBJ databases">
        <authorList>
            <person name="Sheffer M."/>
        </authorList>
    </citation>
    <scope>NUCLEOTIDE SEQUENCE</scope>
</reference>
<dbReference type="EMBL" id="JABXBU010002231">
    <property type="protein sequence ID" value="KAF8764230.1"/>
    <property type="molecule type" value="Genomic_DNA"/>
</dbReference>
<name>A0A8T0E451_ARGBR</name>
<feature type="compositionally biased region" description="Basic and acidic residues" evidence="1">
    <location>
        <begin position="35"/>
        <end position="48"/>
    </location>
</feature>
<proteinExistence type="predicted"/>
<feature type="region of interest" description="Disordered" evidence="1">
    <location>
        <begin position="29"/>
        <end position="53"/>
    </location>
</feature>
<keyword evidence="3" id="KW-1185">Reference proteome</keyword>
<sequence>MELRIRRLNLWGHDGNKLSNCCPTLSEMNNSKESVVNKKSDKSEHDNSMTKNENLNLSEENKEFIQKRMDLLFETLCQTFSLINAKKAKKRKYKEAKKVDRVVSFSYSAENQRMVNDASTELIDDLYEGKNQSTKICKISYLSNFKNIEENSDKKQNFSENIQQSYEGNDKEIKIPSHKDFNNKHVRDAFSNEIYSEHENKYCKIRKIDPKNNCNVPPLVNSTTKILSRFSAESKQDKIIQANVLHFPLKNKLYNVSSPKTKSNEKFENVFDGNNKVNIEIQKKHAVQKNLKGTTKNYPVDKEFNEKVNLNITNIGKADIVLVDDSDPEIEILEECTVERNLNETTKKYPDDISTLISKKNSHRSNYNKCVEDADAIGTNEYNIPPTIIKDVSNSNILQMEILNKQTKSCSHSADYSISFAKIDKIPNRSTVSEFTVSGEQVLNQEIKEIIPLIKPCYVAVYKLPIDKSMEFIDPIVMNSFCHENASYSVVKHGSKSCIFEAKKVRHSNPTITSPKVNENVNIDDDDVSAINETINVDEIPNVDNVSAIKETIKVDEIPNVETEEDISAVNETTKVSYKKKHLTILPCSVYLEDIRKRYGCKKCEKRRRKLLSKRQKKERKRWLLERYEYVRQWLLKIEECEDWNCELMENMDENFCRNSNEVSVSQENRQICHTSSDILPKYPLDNFEIVDCSVSLERINLNEYLIKNKNAFHHHDLKNPSENLVGSEPNVINIYEIDENFVSDSSFNKLEVESSTSVENISEISVIKPKKMVDNCTTEKPLKNNETADNHSNIICHSDYKCVQCRMPISSDDELYHHLCCGKRKKVVSKDFSPVSKKVPSNLVLSNGAVLLEVIAPELLQSLPNTSKMSSL</sequence>
<evidence type="ECO:0000313" key="3">
    <source>
        <dbReference type="Proteomes" id="UP000807504"/>
    </source>
</evidence>
<dbReference type="Proteomes" id="UP000807504">
    <property type="component" value="Unassembled WGS sequence"/>
</dbReference>
<accession>A0A8T0E451</accession>
<gene>
    <name evidence="2" type="ORF">HNY73_022327</name>
</gene>
<evidence type="ECO:0000313" key="2">
    <source>
        <dbReference type="EMBL" id="KAF8764230.1"/>
    </source>
</evidence>
<comment type="caution">
    <text evidence="2">The sequence shown here is derived from an EMBL/GenBank/DDBJ whole genome shotgun (WGS) entry which is preliminary data.</text>
</comment>
<reference evidence="2" key="1">
    <citation type="journal article" date="2020" name="bioRxiv">
        <title>Chromosome-level reference genome of the European wasp spider Argiope bruennichi: a resource for studies on range expansion and evolutionary adaptation.</title>
        <authorList>
            <person name="Sheffer M.M."/>
            <person name="Hoppe A."/>
            <person name="Krehenwinkel H."/>
            <person name="Uhl G."/>
            <person name="Kuss A.W."/>
            <person name="Jensen L."/>
            <person name="Jensen C."/>
            <person name="Gillespie R.G."/>
            <person name="Hoff K.J."/>
            <person name="Prost S."/>
        </authorList>
    </citation>
    <scope>NUCLEOTIDE SEQUENCE</scope>
</reference>